<keyword evidence="7" id="KW-0418">Kinase</keyword>
<comment type="catalytic activity">
    <reaction evidence="1">
        <text>ATP + protein L-histidine = ADP + protein N-phospho-L-histidine.</text>
        <dbReference type="EC" id="2.7.13.3"/>
    </reaction>
</comment>
<gene>
    <name evidence="12" type="ORF">QJT81_10240</name>
</gene>
<feature type="domain" description="Histidine kinase" evidence="11">
    <location>
        <begin position="285"/>
        <end position="491"/>
    </location>
</feature>
<keyword evidence="8 10" id="KW-1133">Transmembrane helix</keyword>
<dbReference type="AlphaFoldDB" id="A0AA95HF73"/>
<dbReference type="EMBL" id="CP124756">
    <property type="protein sequence ID" value="WGZ96312.1"/>
    <property type="molecule type" value="Genomic_DNA"/>
</dbReference>
<evidence type="ECO:0000256" key="3">
    <source>
        <dbReference type="ARBA" id="ARBA00012438"/>
    </source>
</evidence>
<evidence type="ECO:0000313" key="12">
    <source>
        <dbReference type="EMBL" id="WGZ96312.1"/>
    </source>
</evidence>
<evidence type="ECO:0000256" key="6">
    <source>
        <dbReference type="ARBA" id="ARBA00022692"/>
    </source>
</evidence>
<dbReference type="SUPFAM" id="SSF55874">
    <property type="entry name" value="ATPase domain of HSP90 chaperone/DNA topoisomerase II/histidine kinase"/>
    <property type="match status" value="1"/>
</dbReference>
<dbReference type="InterPro" id="IPR036097">
    <property type="entry name" value="HisK_dim/P_sf"/>
</dbReference>
<dbReference type="InterPro" id="IPR004358">
    <property type="entry name" value="Sig_transdc_His_kin-like_C"/>
</dbReference>
<keyword evidence="9 10" id="KW-0472">Membrane</keyword>
<dbReference type="GO" id="GO:0005524">
    <property type="term" value="F:ATP binding"/>
    <property type="evidence" value="ECO:0007669"/>
    <property type="project" value="UniProtKB-KW"/>
</dbReference>
<name>A0AA95HF73_9GAMM</name>
<dbReference type="Pfam" id="PF02518">
    <property type="entry name" value="HATPase_c"/>
    <property type="match status" value="1"/>
</dbReference>
<evidence type="ECO:0000256" key="9">
    <source>
        <dbReference type="ARBA" id="ARBA00023136"/>
    </source>
</evidence>
<evidence type="ECO:0000256" key="2">
    <source>
        <dbReference type="ARBA" id="ARBA00004370"/>
    </source>
</evidence>
<dbReference type="EC" id="2.7.13.3" evidence="3"/>
<evidence type="ECO:0000256" key="10">
    <source>
        <dbReference type="SAM" id="Phobius"/>
    </source>
</evidence>
<reference evidence="12" key="1">
    <citation type="journal article" date="2023" name="Int. J. Mol. Sci.">
        <title>Metagenomics Revealed a New Genus 'Candidatus Thiocaldithrix dubininis' gen. nov., sp. nov. and a New Species 'Candidatus Thiothrix putei' sp. nov. in the Family Thiotrichaceae, Some Members of Which Have Traits of Both Na+- and H+-Motive Energetics.</title>
        <authorList>
            <person name="Ravin N.V."/>
            <person name="Muntyan M.S."/>
            <person name="Smolyakov D.D."/>
            <person name="Rudenko T.S."/>
            <person name="Beletsky A.V."/>
            <person name="Mardanov A.V."/>
            <person name="Grabovich M.Y."/>
        </authorList>
    </citation>
    <scope>NUCLEOTIDE SEQUENCE</scope>
    <source>
        <strain evidence="12">GKL-02</strain>
    </source>
</reference>
<dbReference type="Proteomes" id="UP001301326">
    <property type="component" value="Chromosome"/>
</dbReference>
<dbReference type="SMART" id="SM00387">
    <property type="entry name" value="HATPase_c"/>
    <property type="match status" value="1"/>
</dbReference>
<keyword evidence="12" id="KW-0067">ATP-binding</keyword>
<evidence type="ECO:0000256" key="8">
    <source>
        <dbReference type="ARBA" id="ARBA00022989"/>
    </source>
</evidence>
<proteinExistence type="predicted"/>
<dbReference type="PANTHER" id="PTHR45436">
    <property type="entry name" value="SENSOR HISTIDINE KINASE YKOH"/>
    <property type="match status" value="1"/>
</dbReference>
<keyword evidence="4" id="KW-0597">Phosphoprotein</keyword>
<dbReference type="GO" id="GO:0005886">
    <property type="term" value="C:plasma membrane"/>
    <property type="evidence" value="ECO:0007669"/>
    <property type="project" value="TreeGrafter"/>
</dbReference>
<evidence type="ECO:0000256" key="1">
    <source>
        <dbReference type="ARBA" id="ARBA00000085"/>
    </source>
</evidence>
<sequence length="491" mass="56221">MLSSLRSRQLISGFGVIMVGILMLGGMLHWFSYSYKIDQKKVELRETSYDVLGYLNFSDGKFSPLADDEDMKEKMKEMIRLRKLDDAEQNRFAYIIDTNTNDNDIVWTASSMGKPDQQMEDDYLLRFNIKKNIPVSFEPTFDQLKPLPPKDPNKLVENQTLQQTYSQEYLLAIQSFLHPEYGTFQFVLGVSIADIQKEMQDMRQKFAVLLFLSAVLVLIAQLALSFWVVAPIKEFENEVKAIEAGDKDSISDHYPEELLPVKNALNGLLSYEKGQKQRYKDTLDDLAHSIKTPLTTMQNQLDQLRRDANPDTQIKIATTVFESQIERIREIIGHQLRRAMVTNQGAMILSQPVRPVLFRLRETLQKVYRDKHFEIRINVDEYAKCRMDAEDMMELFGNLLNNACRFCKDIVEISAHHDNNMLIIDIDDDGLGFPINNPDKLLQRGIREDSKSDGQGIGMAVSTEIVSAIGGKIELLVSPYVGARVRLHLPV</sequence>
<dbReference type="PROSITE" id="PS50109">
    <property type="entry name" value="HIS_KIN"/>
    <property type="match status" value="1"/>
</dbReference>
<evidence type="ECO:0000256" key="4">
    <source>
        <dbReference type="ARBA" id="ARBA00022553"/>
    </source>
</evidence>
<keyword evidence="6 10" id="KW-0812">Transmembrane</keyword>
<dbReference type="SUPFAM" id="SSF47384">
    <property type="entry name" value="Homodimeric domain of signal transducing histidine kinase"/>
    <property type="match status" value="1"/>
</dbReference>
<dbReference type="InterPro" id="IPR003661">
    <property type="entry name" value="HisK_dim/P_dom"/>
</dbReference>
<keyword evidence="12" id="KW-0547">Nucleotide-binding</keyword>
<reference evidence="12" key="2">
    <citation type="submission" date="2023-04" db="EMBL/GenBank/DDBJ databases">
        <authorList>
            <person name="Beletskiy A.V."/>
            <person name="Mardanov A.V."/>
            <person name="Ravin N.V."/>
        </authorList>
    </citation>
    <scope>NUCLEOTIDE SEQUENCE</scope>
    <source>
        <strain evidence="12">GKL-02</strain>
    </source>
</reference>
<dbReference type="InterPro" id="IPR005467">
    <property type="entry name" value="His_kinase_dom"/>
</dbReference>
<feature type="transmembrane region" description="Helical" evidence="10">
    <location>
        <begin position="12"/>
        <end position="31"/>
    </location>
</feature>
<evidence type="ECO:0000256" key="7">
    <source>
        <dbReference type="ARBA" id="ARBA00022777"/>
    </source>
</evidence>
<dbReference type="Gene3D" id="3.30.565.10">
    <property type="entry name" value="Histidine kinase-like ATPase, C-terminal domain"/>
    <property type="match status" value="1"/>
</dbReference>
<keyword evidence="5" id="KW-0808">Transferase</keyword>
<feature type="transmembrane region" description="Helical" evidence="10">
    <location>
        <begin position="206"/>
        <end position="230"/>
    </location>
</feature>
<comment type="subcellular location">
    <subcellularLocation>
        <location evidence="2">Membrane</location>
    </subcellularLocation>
</comment>
<dbReference type="InterPro" id="IPR050428">
    <property type="entry name" value="TCS_sensor_his_kinase"/>
</dbReference>
<organism evidence="12">
    <name type="scientific">Candidatus Thiothrix putei</name>
    <dbReference type="NCBI Taxonomy" id="3080811"/>
    <lineage>
        <taxon>Bacteria</taxon>
        <taxon>Pseudomonadati</taxon>
        <taxon>Pseudomonadota</taxon>
        <taxon>Gammaproteobacteria</taxon>
        <taxon>Thiotrichales</taxon>
        <taxon>Thiotrichaceae</taxon>
        <taxon>Thiothrix</taxon>
    </lineage>
</organism>
<protein>
    <recommendedName>
        <fullName evidence="3">histidine kinase</fullName>
        <ecNumber evidence="3">2.7.13.3</ecNumber>
    </recommendedName>
</protein>
<dbReference type="KEGG" id="tput:QJT81_10240"/>
<dbReference type="InterPro" id="IPR003594">
    <property type="entry name" value="HATPase_dom"/>
</dbReference>
<dbReference type="InterPro" id="IPR036890">
    <property type="entry name" value="HATPase_C_sf"/>
</dbReference>
<dbReference type="Gene3D" id="1.10.287.130">
    <property type="match status" value="1"/>
</dbReference>
<dbReference type="SMART" id="SM00388">
    <property type="entry name" value="HisKA"/>
    <property type="match status" value="1"/>
</dbReference>
<dbReference type="PANTHER" id="PTHR45436:SF4">
    <property type="entry name" value="SENSOR PROTEIN PHOQ"/>
    <property type="match status" value="1"/>
</dbReference>
<evidence type="ECO:0000256" key="5">
    <source>
        <dbReference type="ARBA" id="ARBA00022679"/>
    </source>
</evidence>
<evidence type="ECO:0000259" key="11">
    <source>
        <dbReference type="PROSITE" id="PS50109"/>
    </source>
</evidence>
<dbReference type="PRINTS" id="PR00344">
    <property type="entry name" value="BCTRLSENSOR"/>
</dbReference>
<dbReference type="GO" id="GO:0000155">
    <property type="term" value="F:phosphorelay sensor kinase activity"/>
    <property type="evidence" value="ECO:0007669"/>
    <property type="project" value="InterPro"/>
</dbReference>
<accession>A0AA95HF73</accession>
<dbReference type="CDD" id="cd00082">
    <property type="entry name" value="HisKA"/>
    <property type="match status" value="1"/>
</dbReference>